<accession>A0A8X6Q2Q8</accession>
<evidence type="ECO:0000313" key="2">
    <source>
        <dbReference type="EMBL" id="GFU03360.1"/>
    </source>
</evidence>
<name>A0A8X6Q2Q8_NEPPI</name>
<proteinExistence type="predicted"/>
<dbReference type="Proteomes" id="UP000887013">
    <property type="component" value="Unassembled WGS sequence"/>
</dbReference>
<comment type="caution">
    <text evidence="2">The sequence shown here is derived from an EMBL/GenBank/DDBJ whole genome shotgun (WGS) entry which is preliminary data.</text>
</comment>
<dbReference type="AlphaFoldDB" id="A0A8X6Q2Q8"/>
<reference evidence="2" key="1">
    <citation type="submission" date="2020-08" db="EMBL/GenBank/DDBJ databases">
        <title>Multicomponent nature underlies the extraordinary mechanical properties of spider dragline silk.</title>
        <authorList>
            <person name="Kono N."/>
            <person name="Nakamura H."/>
            <person name="Mori M."/>
            <person name="Yoshida Y."/>
            <person name="Ohtoshi R."/>
            <person name="Malay A.D."/>
            <person name="Moran D.A.P."/>
            <person name="Tomita M."/>
            <person name="Numata K."/>
            <person name="Arakawa K."/>
        </authorList>
    </citation>
    <scope>NUCLEOTIDE SEQUENCE</scope>
</reference>
<dbReference type="OrthoDB" id="8189655at2759"/>
<keyword evidence="3" id="KW-1185">Reference proteome</keyword>
<dbReference type="EMBL" id="BMAW01076841">
    <property type="protein sequence ID" value="GFU03360.1"/>
    <property type="molecule type" value="Genomic_DNA"/>
</dbReference>
<feature type="region of interest" description="Disordered" evidence="1">
    <location>
        <begin position="1"/>
        <end position="25"/>
    </location>
</feature>
<evidence type="ECO:0000256" key="1">
    <source>
        <dbReference type="SAM" id="MobiDB-lite"/>
    </source>
</evidence>
<gene>
    <name evidence="2" type="ORF">NPIL_394601</name>
</gene>
<protein>
    <submittedName>
        <fullName evidence="2">Uncharacterized protein</fullName>
    </submittedName>
</protein>
<sequence>MDSIPLVKTPANTESQGGKEGQVSLKSGLTVEEIRNLLPKLSDKSDEGSDNDLIAIDKSYHLSIEGDNKKTDVFNTEETLLSPSLSLVVTKLNGADSLNMHQRKEAVDLSYPPYVEYIEKTETRGVIKFLHLKSYNVPQIHEKMMAVDENKGLSYDTVVVWWKRIFY</sequence>
<evidence type="ECO:0000313" key="3">
    <source>
        <dbReference type="Proteomes" id="UP000887013"/>
    </source>
</evidence>
<organism evidence="2 3">
    <name type="scientific">Nephila pilipes</name>
    <name type="common">Giant wood spider</name>
    <name type="synonym">Nephila maculata</name>
    <dbReference type="NCBI Taxonomy" id="299642"/>
    <lineage>
        <taxon>Eukaryota</taxon>
        <taxon>Metazoa</taxon>
        <taxon>Ecdysozoa</taxon>
        <taxon>Arthropoda</taxon>
        <taxon>Chelicerata</taxon>
        <taxon>Arachnida</taxon>
        <taxon>Araneae</taxon>
        <taxon>Araneomorphae</taxon>
        <taxon>Entelegynae</taxon>
        <taxon>Araneoidea</taxon>
        <taxon>Nephilidae</taxon>
        <taxon>Nephila</taxon>
    </lineage>
</organism>